<sequence>MNNMRQNKLMHILIAIMIVGGTGSVLTTAIMPSGNKTVEHMHMNGGNMPNTLPGNGDNQNNSNSNNSNDNSSNNSSNNSSGNTTTTVTAETTTVSTAVGGGSVGTRFVELLRDLCITFFTGSTLMYLYLKFKNDPQKENYQFVNTDANYYQPYHENNVQMNNENNMNEEKQD</sequence>
<feature type="compositionally biased region" description="Low complexity" evidence="1">
    <location>
        <begin position="54"/>
        <end position="87"/>
    </location>
</feature>
<evidence type="ECO:0000313" key="4">
    <source>
        <dbReference type="Proteomes" id="UP000051841"/>
    </source>
</evidence>
<comment type="caution">
    <text evidence="3">The sequence shown here is derived from an EMBL/GenBank/DDBJ whole genome shotgun (WGS) entry which is preliminary data.</text>
</comment>
<reference evidence="3 4" key="1">
    <citation type="journal article" date="2015" name="Genome Announc.">
        <title>Expanding the biotechnology potential of lactobacilli through comparative genomics of 213 strains and associated genera.</title>
        <authorList>
            <person name="Sun Z."/>
            <person name="Harris H.M."/>
            <person name="McCann A."/>
            <person name="Guo C."/>
            <person name="Argimon S."/>
            <person name="Zhang W."/>
            <person name="Yang X."/>
            <person name="Jeffery I.B."/>
            <person name="Cooney J.C."/>
            <person name="Kagawa T.F."/>
            <person name="Liu W."/>
            <person name="Song Y."/>
            <person name="Salvetti E."/>
            <person name="Wrobel A."/>
            <person name="Rasinkangas P."/>
            <person name="Parkhill J."/>
            <person name="Rea M.C."/>
            <person name="O'Sullivan O."/>
            <person name="Ritari J."/>
            <person name="Douillard F.P."/>
            <person name="Paul Ross R."/>
            <person name="Yang R."/>
            <person name="Briner A.E."/>
            <person name="Felis G.E."/>
            <person name="de Vos W.M."/>
            <person name="Barrangou R."/>
            <person name="Klaenhammer T.R."/>
            <person name="Caufield P.W."/>
            <person name="Cui Y."/>
            <person name="Zhang H."/>
            <person name="O'Toole P.W."/>
        </authorList>
    </citation>
    <scope>NUCLEOTIDE SEQUENCE [LARGE SCALE GENOMIC DNA]</scope>
    <source>
        <strain evidence="3 4">DSM 20405</strain>
    </source>
</reference>
<gene>
    <name evidence="3" type="ORF">IV49_GL000405</name>
</gene>
<protein>
    <submittedName>
        <fullName evidence="3">Uncharacterized protein</fullName>
    </submittedName>
</protein>
<organism evidence="3 4">
    <name type="scientific">Kandleria vitulina DSM 20405</name>
    <dbReference type="NCBI Taxonomy" id="1410657"/>
    <lineage>
        <taxon>Bacteria</taxon>
        <taxon>Bacillati</taxon>
        <taxon>Bacillota</taxon>
        <taxon>Erysipelotrichia</taxon>
        <taxon>Erysipelotrichales</taxon>
        <taxon>Coprobacillaceae</taxon>
        <taxon>Kandleria</taxon>
    </lineage>
</organism>
<keyword evidence="2" id="KW-1133">Transmembrane helix</keyword>
<feature type="region of interest" description="Disordered" evidence="1">
    <location>
        <begin position="37"/>
        <end position="87"/>
    </location>
</feature>
<name>A0A0R2HEY5_9FIRM</name>
<keyword evidence="2" id="KW-0472">Membrane</keyword>
<dbReference type="EMBL" id="JQBL01000013">
    <property type="protein sequence ID" value="KRN50166.1"/>
    <property type="molecule type" value="Genomic_DNA"/>
</dbReference>
<dbReference type="PATRIC" id="fig|1410657.5.peg.430"/>
<accession>A0A0R2HEY5</accession>
<dbReference type="Proteomes" id="UP000051841">
    <property type="component" value="Unassembled WGS sequence"/>
</dbReference>
<evidence type="ECO:0000256" key="2">
    <source>
        <dbReference type="SAM" id="Phobius"/>
    </source>
</evidence>
<dbReference type="AlphaFoldDB" id="A0A0R2HEY5"/>
<evidence type="ECO:0000313" key="3">
    <source>
        <dbReference type="EMBL" id="KRN50166.1"/>
    </source>
</evidence>
<keyword evidence="4" id="KW-1185">Reference proteome</keyword>
<proteinExistence type="predicted"/>
<keyword evidence="2" id="KW-0812">Transmembrane</keyword>
<evidence type="ECO:0000256" key="1">
    <source>
        <dbReference type="SAM" id="MobiDB-lite"/>
    </source>
</evidence>
<feature type="transmembrane region" description="Helical" evidence="2">
    <location>
        <begin position="12"/>
        <end position="31"/>
    </location>
</feature>